<dbReference type="RefSeq" id="WP_408977176.1">
    <property type="nucleotide sequence ID" value="NZ_JBJUVG010000004.1"/>
</dbReference>
<comment type="similarity">
    <text evidence="11">Belongs to the Thz kinase family.</text>
</comment>
<sequence>MFGKYLLQVRDRHPMVHSITNFVTVNDVANAQLACGAGPCMADNPLEAADMTAIAQALNMNMGNPSGHVLEAMIAAGRRANELGHPVVFDPVAVGTTPYRNFVAENILRQVQVTTIKGNASEMRALMGLGGHTGGVDALDADKPNEDNLAAFTDQLKAFARRHQCVAAVSGPIDIVTDGQRAFAIRNGHPKMEEVTGTGCMLSGLVAAFLGASPDQPLEATAAAVAALGVAGQVAWTNLQPNEGNASYRNRLIDALNLLQADELDARLQCESY</sequence>
<comment type="catalytic activity">
    <reaction evidence="1 11">
        <text>5-(2-hydroxyethyl)-4-methylthiazole + ATP = 4-methyl-5-(2-phosphooxyethyl)-thiazole + ADP + H(+)</text>
        <dbReference type="Rhea" id="RHEA:24212"/>
        <dbReference type="ChEBI" id="CHEBI:15378"/>
        <dbReference type="ChEBI" id="CHEBI:17957"/>
        <dbReference type="ChEBI" id="CHEBI:30616"/>
        <dbReference type="ChEBI" id="CHEBI:58296"/>
        <dbReference type="ChEBI" id="CHEBI:456216"/>
        <dbReference type="EC" id="2.7.1.50"/>
    </reaction>
</comment>
<evidence type="ECO:0000256" key="2">
    <source>
        <dbReference type="ARBA" id="ARBA00001946"/>
    </source>
</evidence>
<dbReference type="GO" id="GO:0004417">
    <property type="term" value="F:hydroxyethylthiazole kinase activity"/>
    <property type="evidence" value="ECO:0007669"/>
    <property type="project" value="UniProtKB-EC"/>
</dbReference>
<evidence type="ECO:0000256" key="4">
    <source>
        <dbReference type="ARBA" id="ARBA00022679"/>
    </source>
</evidence>
<keyword evidence="7 11" id="KW-0418">Kinase</keyword>
<dbReference type="CDD" id="cd01170">
    <property type="entry name" value="THZ_kinase"/>
    <property type="match status" value="1"/>
</dbReference>
<feature type="binding site" evidence="11">
    <location>
        <position position="117"/>
    </location>
    <ligand>
        <name>ATP</name>
        <dbReference type="ChEBI" id="CHEBI:30616"/>
    </ligand>
</feature>
<dbReference type="PIRSF" id="PIRSF000513">
    <property type="entry name" value="Thz_kinase"/>
    <property type="match status" value="1"/>
</dbReference>
<feature type="binding site" evidence="11">
    <location>
        <position position="170"/>
    </location>
    <ligand>
        <name>ATP</name>
        <dbReference type="ChEBI" id="CHEBI:30616"/>
    </ligand>
</feature>
<dbReference type="Gene3D" id="3.40.1190.20">
    <property type="match status" value="1"/>
</dbReference>
<proteinExistence type="inferred from homology"/>
<feature type="binding site" evidence="11">
    <location>
        <position position="197"/>
    </location>
    <ligand>
        <name>substrate</name>
    </ligand>
</feature>
<evidence type="ECO:0000256" key="11">
    <source>
        <dbReference type="HAMAP-Rule" id="MF_00228"/>
    </source>
</evidence>
<evidence type="ECO:0000256" key="10">
    <source>
        <dbReference type="ARBA" id="ARBA00022977"/>
    </source>
</evidence>
<name>A0ABW9GZF4_9FIRM</name>
<keyword evidence="10 11" id="KW-0784">Thiamine biosynthesis</keyword>
<keyword evidence="13" id="KW-1185">Reference proteome</keyword>
<evidence type="ECO:0000256" key="8">
    <source>
        <dbReference type="ARBA" id="ARBA00022840"/>
    </source>
</evidence>
<accession>A0ABW9GZF4</accession>
<evidence type="ECO:0000256" key="1">
    <source>
        <dbReference type="ARBA" id="ARBA00001771"/>
    </source>
</evidence>
<dbReference type="EC" id="2.7.1.50" evidence="11"/>
<feature type="binding site" evidence="11">
    <location>
        <position position="41"/>
    </location>
    <ligand>
        <name>substrate</name>
    </ligand>
</feature>
<keyword evidence="9 11" id="KW-0460">Magnesium</keyword>
<evidence type="ECO:0000256" key="5">
    <source>
        <dbReference type="ARBA" id="ARBA00022723"/>
    </source>
</evidence>
<evidence type="ECO:0000256" key="9">
    <source>
        <dbReference type="ARBA" id="ARBA00022842"/>
    </source>
</evidence>
<dbReference type="Proteomes" id="UP001631949">
    <property type="component" value="Unassembled WGS sequence"/>
</dbReference>
<keyword evidence="6 11" id="KW-0547">Nucleotide-binding</keyword>
<evidence type="ECO:0000256" key="7">
    <source>
        <dbReference type="ARBA" id="ARBA00022777"/>
    </source>
</evidence>
<keyword evidence="4 11" id="KW-0808">Transferase</keyword>
<dbReference type="Pfam" id="PF02110">
    <property type="entry name" value="HK"/>
    <property type="match status" value="1"/>
</dbReference>
<dbReference type="InterPro" id="IPR000417">
    <property type="entry name" value="Hyethyz_kinase"/>
</dbReference>
<evidence type="ECO:0000313" key="13">
    <source>
        <dbReference type="Proteomes" id="UP001631949"/>
    </source>
</evidence>
<dbReference type="NCBIfam" id="NF006830">
    <property type="entry name" value="PRK09355.1"/>
    <property type="match status" value="1"/>
</dbReference>
<dbReference type="PRINTS" id="PR01099">
    <property type="entry name" value="HYETHTZKNASE"/>
</dbReference>
<keyword evidence="8 11" id="KW-0067">ATP-binding</keyword>
<evidence type="ECO:0000313" key="12">
    <source>
        <dbReference type="EMBL" id="MFM9413557.1"/>
    </source>
</evidence>
<organism evidence="12 13">
    <name type="scientific">Peptococcus simiae</name>
    <dbReference type="NCBI Taxonomy" id="1643805"/>
    <lineage>
        <taxon>Bacteria</taxon>
        <taxon>Bacillati</taxon>
        <taxon>Bacillota</taxon>
        <taxon>Clostridia</taxon>
        <taxon>Eubacteriales</taxon>
        <taxon>Peptococcaceae</taxon>
        <taxon>Peptococcus</taxon>
    </lineage>
</organism>
<dbReference type="InterPro" id="IPR029056">
    <property type="entry name" value="Ribokinase-like"/>
</dbReference>
<reference evidence="12 13" key="1">
    <citation type="journal article" date="2016" name="Int. J. Syst. Evol. Microbiol.">
        <title>Peptococcus simiae sp. nov., isolated from rhesus macaque faeces and emended description of the genus Peptococcus.</title>
        <authorList>
            <person name="Shkoporov A.N."/>
            <person name="Efimov B.A."/>
            <person name="Kondova I."/>
            <person name="Ouwerling B."/>
            <person name="Chaplin A.V."/>
            <person name="Shcherbakova V.A."/>
            <person name="Langermans J.A.M."/>
        </authorList>
    </citation>
    <scope>NUCLEOTIDE SEQUENCE [LARGE SCALE GENOMIC DNA]</scope>
    <source>
        <strain evidence="12 13">M108</strain>
    </source>
</reference>
<dbReference type="SUPFAM" id="SSF53613">
    <property type="entry name" value="Ribokinase-like"/>
    <property type="match status" value="1"/>
</dbReference>
<dbReference type="HAMAP" id="MF_00228">
    <property type="entry name" value="Thz_kinase"/>
    <property type="match status" value="1"/>
</dbReference>
<evidence type="ECO:0000256" key="3">
    <source>
        <dbReference type="ARBA" id="ARBA00004868"/>
    </source>
</evidence>
<comment type="function">
    <text evidence="11">Catalyzes the phosphorylation of the hydroxyl group of 4-methyl-5-beta-hydroxyethylthiazole (THZ).</text>
</comment>
<comment type="pathway">
    <text evidence="3 11">Cofactor biosynthesis; thiamine diphosphate biosynthesis; 4-methyl-5-(2-phosphoethyl)-thiazole from 5-(2-hydroxyethyl)-4-methylthiazole: step 1/1.</text>
</comment>
<gene>
    <name evidence="11 12" type="primary">thiM</name>
    <name evidence="12" type="ORF">ACKQTC_04165</name>
</gene>
<keyword evidence="5 11" id="KW-0479">Metal-binding</keyword>
<comment type="cofactor">
    <cofactor evidence="2 11">
        <name>Mg(2+)</name>
        <dbReference type="ChEBI" id="CHEBI:18420"/>
    </cofactor>
</comment>
<protein>
    <recommendedName>
        <fullName evidence="11">Hydroxyethylthiazole kinase</fullName>
        <ecNumber evidence="11">2.7.1.50</ecNumber>
    </recommendedName>
    <alternativeName>
        <fullName evidence="11">4-methyl-5-beta-hydroxyethylthiazole kinase</fullName>
        <shortName evidence="11">TH kinase</shortName>
        <shortName evidence="11">Thz kinase</shortName>
    </alternativeName>
</protein>
<dbReference type="EMBL" id="JBJUVG010000004">
    <property type="protein sequence ID" value="MFM9413557.1"/>
    <property type="molecule type" value="Genomic_DNA"/>
</dbReference>
<evidence type="ECO:0000256" key="6">
    <source>
        <dbReference type="ARBA" id="ARBA00022741"/>
    </source>
</evidence>
<comment type="caution">
    <text evidence="12">The sequence shown here is derived from an EMBL/GenBank/DDBJ whole genome shotgun (WGS) entry which is preliminary data.</text>
</comment>